<sequence length="376" mass="41509">MSKRRVFDINFPSDPEPTAAAAPSPAASQQPVHAPETKSAIRSGEPRRGPMATAISENADALRTRAEVEQNIRAENDRLAHEFVRLKMLGLVVDRIPLDKISTSKLIRDRAVNRDPELGELTESIRDLGLSNPIRVEEDGDGYQLVQGFRRLSAYQALYDETGDDQYRLIPAGLVARGETLQGLYRRMVDENLVRRDISFAEMAQLALSYAQDPETDTGSVEDSVAVLYASAGRQKRSYIRHFAELLEIIGSDLCFAEAIPRALGLDLKKHLTEAPQAQEQLRAALRDRSFSNAEEELSVLRQVLKMSSATTSEASVSSRAGMAKTTLRCAVPAGTVRCLARDGRIEMAMERDFSAVDQKRLETAIAAFFEALDGD</sequence>
<evidence type="ECO:0000313" key="3">
    <source>
        <dbReference type="EMBL" id="APG48912.1"/>
    </source>
</evidence>
<dbReference type="Pfam" id="PF02195">
    <property type="entry name" value="ParB_N"/>
    <property type="match status" value="1"/>
</dbReference>
<evidence type="ECO:0000259" key="2">
    <source>
        <dbReference type="SMART" id="SM00470"/>
    </source>
</evidence>
<organism evidence="3 4">
    <name type="scientific">Phaeobacter porticola</name>
    <dbReference type="NCBI Taxonomy" id="1844006"/>
    <lineage>
        <taxon>Bacteria</taxon>
        <taxon>Pseudomonadati</taxon>
        <taxon>Pseudomonadota</taxon>
        <taxon>Alphaproteobacteria</taxon>
        <taxon>Rhodobacterales</taxon>
        <taxon>Roseobacteraceae</taxon>
        <taxon>Phaeobacter</taxon>
    </lineage>
</organism>
<dbReference type="PANTHER" id="PTHR33375">
    <property type="entry name" value="CHROMOSOME-PARTITIONING PROTEIN PARB-RELATED"/>
    <property type="match status" value="1"/>
</dbReference>
<dbReference type="Gene3D" id="3.90.1530.30">
    <property type="match status" value="1"/>
</dbReference>
<feature type="domain" description="ParB-like N-terminal" evidence="2">
    <location>
        <begin position="99"/>
        <end position="193"/>
    </location>
</feature>
<dbReference type="OrthoDB" id="7656008at2"/>
<dbReference type="SMART" id="SM00470">
    <property type="entry name" value="ParB"/>
    <property type="match status" value="1"/>
</dbReference>
<dbReference type="Proteomes" id="UP000183859">
    <property type="component" value="Plasmid pP97_a"/>
</dbReference>
<dbReference type="SUPFAM" id="SSF110849">
    <property type="entry name" value="ParB/Sulfiredoxin"/>
    <property type="match status" value="1"/>
</dbReference>
<dbReference type="InterPro" id="IPR050336">
    <property type="entry name" value="Chromosome_partition/occlusion"/>
</dbReference>
<evidence type="ECO:0000256" key="1">
    <source>
        <dbReference type="SAM" id="MobiDB-lite"/>
    </source>
</evidence>
<reference evidence="4" key="1">
    <citation type="submission" date="2016-07" db="EMBL/GenBank/DDBJ databases">
        <title>Phaeobacter portensis sp. nov., a tropodithietic acid producing bacterium isolated from a German harbor.</title>
        <authorList>
            <person name="Freese H.M."/>
            <person name="Bunk B."/>
            <person name="Breider S."/>
            <person name="Brinkhoff T."/>
        </authorList>
    </citation>
    <scope>NUCLEOTIDE SEQUENCE [LARGE SCALE GENOMIC DNA]</scope>
    <source>
        <strain evidence="4">P97</strain>
        <plasmid evidence="4">pp97_a</plasmid>
    </source>
</reference>
<evidence type="ECO:0000313" key="4">
    <source>
        <dbReference type="Proteomes" id="UP000183859"/>
    </source>
</evidence>
<dbReference type="AlphaFoldDB" id="A0A1L3IA23"/>
<dbReference type="InterPro" id="IPR003115">
    <property type="entry name" value="ParB_N"/>
</dbReference>
<dbReference type="InterPro" id="IPR036086">
    <property type="entry name" value="ParB/Sulfiredoxin_sf"/>
</dbReference>
<dbReference type="KEGG" id="php:PhaeoP97_03560"/>
<gene>
    <name evidence="3" type="primary">parB</name>
    <name evidence="3" type="ORF">PhaeoP97_03560</name>
</gene>
<keyword evidence="3" id="KW-0614">Plasmid</keyword>
<dbReference type="PANTHER" id="PTHR33375:SF1">
    <property type="entry name" value="CHROMOSOME-PARTITIONING PROTEIN PARB-RELATED"/>
    <property type="match status" value="1"/>
</dbReference>
<keyword evidence="4" id="KW-1185">Reference proteome</keyword>
<protein>
    <submittedName>
        <fullName evidence="3">Plasmid partitioning protein ParB</fullName>
    </submittedName>
</protein>
<dbReference type="GO" id="GO:0005694">
    <property type="term" value="C:chromosome"/>
    <property type="evidence" value="ECO:0007669"/>
    <property type="project" value="TreeGrafter"/>
</dbReference>
<proteinExistence type="predicted"/>
<geneLocation type="plasmid" evidence="4">
    <name>pp97_a</name>
</geneLocation>
<feature type="region of interest" description="Disordered" evidence="1">
    <location>
        <begin position="1"/>
        <end position="51"/>
    </location>
</feature>
<dbReference type="GO" id="GO:0007059">
    <property type="term" value="P:chromosome segregation"/>
    <property type="evidence" value="ECO:0007669"/>
    <property type="project" value="TreeGrafter"/>
</dbReference>
<name>A0A1L3IA23_9RHOB</name>
<dbReference type="RefSeq" id="WP_072506562.1">
    <property type="nucleotide sequence ID" value="NZ_CP016365.1"/>
</dbReference>
<feature type="compositionally biased region" description="Low complexity" evidence="1">
    <location>
        <begin position="12"/>
        <end position="34"/>
    </location>
</feature>
<accession>A0A1L3IA23</accession>
<dbReference type="EMBL" id="CP016365">
    <property type="protein sequence ID" value="APG48912.1"/>
    <property type="molecule type" value="Genomic_DNA"/>
</dbReference>